<proteinExistence type="predicted"/>
<gene>
    <name evidence="1" type="ORF">A6D92_07360</name>
</gene>
<organism evidence="1 2">
    <name type="scientific">Symbiobacterium thermophilum</name>
    <dbReference type="NCBI Taxonomy" id="2734"/>
    <lineage>
        <taxon>Bacteria</taxon>
        <taxon>Bacillati</taxon>
        <taxon>Bacillota</taxon>
        <taxon>Clostridia</taxon>
        <taxon>Eubacteriales</taxon>
        <taxon>Symbiobacteriaceae</taxon>
        <taxon>Symbiobacterium</taxon>
    </lineage>
</organism>
<dbReference type="EMBL" id="LWLV01000528">
    <property type="protein sequence ID" value="OTA41367.1"/>
    <property type="molecule type" value="Genomic_DNA"/>
</dbReference>
<evidence type="ECO:0000313" key="1">
    <source>
        <dbReference type="EMBL" id="OTA41367.1"/>
    </source>
</evidence>
<accession>A0A1Y2T6R1</accession>
<protein>
    <submittedName>
        <fullName evidence="1">Uncharacterized protein</fullName>
    </submittedName>
</protein>
<name>A0A1Y2T6R1_SYMTR</name>
<reference evidence="2" key="1">
    <citation type="submission" date="2016-04" db="EMBL/GenBank/DDBJ databases">
        <authorList>
            <person name="Antunes L.P."/>
            <person name="Martins L.F."/>
            <person name="Pereira R.V."/>
            <person name="Thomas A.M."/>
            <person name="Barbosa D."/>
            <person name="Nascimento L."/>
            <person name="Silva G.M."/>
            <person name="Condomitti G.W."/>
            <person name="Digiampietri L.A."/>
            <person name="Lombardi K.C."/>
            <person name="Ramos P.L."/>
            <person name="Quaggio R.B."/>
            <person name="Oliveira J.C."/>
            <person name="Pascon R.C."/>
            <person name="Cruz J.B."/>
            <person name="Silva A.M."/>
            <person name="Setubal J.C."/>
        </authorList>
    </citation>
    <scope>NUCLEOTIDE SEQUENCE [LARGE SCALE GENOMIC DNA]</scope>
</reference>
<dbReference type="SUPFAM" id="SSF89372">
    <property type="entry name" value="Fucose-specific lectin"/>
    <property type="match status" value="1"/>
</dbReference>
<dbReference type="AlphaFoldDB" id="A0A1Y2T6R1"/>
<sequence length="64" mass="7199">MVRGTNDGIFLNVRDPRGQWSGWTEVPGQGRTPSGPSGVRFADRLYLFVRGTDNGIYTTVRTRR</sequence>
<dbReference type="Proteomes" id="UP000194267">
    <property type="component" value="Unassembled WGS sequence"/>
</dbReference>
<evidence type="ECO:0000313" key="2">
    <source>
        <dbReference type="Proteomes" id="UP000194267"/>
    </source>
</evidence>
<comment type="caution">
    <text evidence="1">The sequence shown here is derived from an EMBL/GenBank/DDBJ whole genome shotgun (WGS) entry which is preliminary data.</text>
</comment>